<dbReference type="Proteomes" id="UP000032024">
    <property type="component" value="Chromosome"/>
</dbReference>
<dbReference type="AlphaFoldDB" id="A0AAN0WA93"/>
<name>A0AAN0WA93_HEYCO</name>
<gene>
    <name evidence="2" type="ORF">SB48_HM08orf00374</name>
</gene>
<keyword evidence="3" id="KW-1185">Reference proteome</keyword>
<dbReference type="EMBL" id="CP010525">
    <property type="protein sequence ID" value="AJO21041.1"/>
    <property type="molecule type" value="Genomic_DNA"/>
</dbReference>
<evidence type="ECO:0000313" key="2">
    <source>
        <dbReference type="EMBL" id="AJO21041.1"/>
    </source>
</evidence>
<accession>A0AAN0WA93</accession>
<sequence>MPVKRKSCLRLKNKDGAPGRFFPKKNQPDVQLTKKKRG</sequence>
<proteinExistence type="predicted"/>
<protein>
    <submittedName>
        <fullName evidence="2">Uncharacterized protein</fullName>
    </submittedName>
</protein>
<evidence type="ECO:0000313" key="3">
    <source>
        <dbReference type="Proteomes" id="UP000032024"/>
    </source>
</evidence>
<evidence type="ECO:0000256" key="1">
    <source>
        <dbReference type="SAM" id="MobiDB-lite"/>
    </source>
</evidence>
<organism evidence="2 3">
    <name type="scientific">Heyndrickxia coagulans</name>
    <name type="common">Weizmannia coagulans</name>
    <dbReference type="NCBI Taxonomy" id="1398"/>
    <lineage>
        <taxon>Bacteria</taxon>
        <taxon>Bacillati</taxon>
        <taxon>Bacillota</taxon>
        <taxon>Bacilli</taxon>
        <taxon>Bacillales</taxon>
        <taxon>Bacillaceae</taxon>
        <taxon>Heyndrickxia</taxon>
    </lineage>
</organism>
<reference evidence="3" key="1">
    <citation type="submission" date="2015-01" db="EMBL/GenBank/DDBJ databases">
        <title>Comparative genome analysis of Bacillus coagulans HM-08, Clostridium butyricum HM-68, Bacillus subtilis HM-66 and Bacillus paralicheniformis BL-09.</title>
        <authorList>
            <person name="Zhang H."/>
        </authorList>
    </citation>
    <scope>NUCLEOTIDE SEQUENCE [LARGE SCALE GENOMIC DNA]</scope>
    <source>
        <strain evidence="3">HM-08</strain>
    </source>
</reference>
<feature type="compositionally biased region" description="Basic residues" evidence="1">
    <location>
        <begin position="1"/>
        <end position="11"/>
    </location>
</feature>
<feature type="region of interest" description="Disordered" evidence="1">
    <location>
        <begin position="1"/>
        <end position="38"/>
    </location>
</feature>